<evidence type="ECO:0000313" key="2">
    <source>
        <dbReference type="Proteomes" id="UP000538666"/>
    </source>
</evidence>
<evidence type="ECO:0000313" key="1">
    <source>
        <dbReference type="EMBL" id="MBB6143703.1"/>
    </source>
</evidence>
<proteinExistence type="predicted"/>
<reference evidence="1 2" key="1">
    <citation type="submission" date="2020-08" db="EMBL/GenBank/DDBJ databases">
        <title>Genomic Encyclopedia of Type Strains, Phase IV (KMG-IV): sequencing the most valuable type-strain genomes for metagenomic binning, comparative biology and taxonomic classification.</title>
        <authorList>
            <person name="Goeker M."/>
        </authorList>
    </citation>
    <scope>NUCLEOTIDE SEQUENCE [LARGE SCALE GENOMIC DNA]</scope>
    <source>
        <strain evidence="1 2">DSM 103733</strain>
    </source>
</reference>
<keyword evidence="2" id="KW-1185">Reference proteome</keyword>
<evidence type="ECO:0008006" key="3">
    <source>
        <dbReference type="Google" id="ProtNLM"/>
    </source>
</evidence>
<sequence length="314" mass="35938">MITERAMLAAVHISIWTATKHDRKVSREVADRNGAREQAGRYNKQLLMGAGKLEELRTLAGQIRQHFYKITLPWSDEGFRLLPSHFYFDLNARMREFDASFSAGIEQFLEVYPDYIREARAELGGLFREEDYPAAEKLREKFSVKLEILPVPTGDDFRVQMSAEEQARVAREIDANVRQSLTKGTEDLWKRMREVVKHMVDRLSEPESRFHATLVTNIFDLVSLLPQLNVNQDPDLERLASQIRDRLCNYTAQDLKKHDLLRVTTAAEAAGIVAEIDEVLESRRSQPATIPVVEPQVSDILAHMSAYMEVPATL</sequence>
<organism evidence="1 2">
    <name type="scientific">Silvibacterium bohemicum</name>
    <dbReference type="NCBI Taxonomy" id="1577686"/>
    <lineage>
        <taxon>Bacteria</taxon>
        <taxon>Pseudomonadati</taxon>
        <taxon>Acidobacteriota</taxon>
        <taxon>Terriglobia</taxon>
        <taxon>Terriglobales</taxon>
        <taxon>Acidobacteriaceae</taxon>
        <taxon>Silvibacterium</taxon>
    </lineage>
</organism>
<accession>A0A841JQQ0</accession>
<dbReference type="RefSeq" id="WP_050058699.1">
    <property type="nucleotide sequence ID" value="NZ_JACHEK010000003.1"/>
</dbReference>
<dbReference type="OrthoDB" id="107133at2"/>
<comment type="caution">
    <text evidence="1">The sequence shown here is derived from an EMBL/GenBank/DDBJ whole genome shotgun (WGS) entry which is preliminary data.</text>
</comment>
<gene>
    <name evidence="1" type="ORF">HNQ77_001652</name>
</gene>
<dbReference type="Proteomes" id="UP000538666">
    <property type="component" value="Unassembled WGS sequence"/>
</dbReference>
<dbReference type="AlphaFoldDB" id="A0A841JQQ0"/>
<dbReference type="EMBL" id="JACHEK010000003">
    <property type="protein sequence ID" value="MBB6143703.1"/>
    <property type="molecule type" value="Genomic_DNA"/>
</dbReference>
<name>A0A841JQQ0_9BACT</name>
<protein>
    <recommendedName>
        <fullName evidence="3">DUF3150 domain-containing protein</fullName>
    </recommendedName>
</protein>